<keyword evidence="1" id="KW-1133">Transmembrane helix</keyword>
<proteinExistence type="predicted"/>
<organism evidence="2 3">
    <name type="scientific">Azonexus hydrophilus</name>
    <dbReference type="NCBI Taxonomy" id="418702"/>
    <lineage>
        <taxon>Bacteria</taxon>
        <taxon>Pseudomonadati</taxon>
        <taxon>Pseudomonadota</taxon>
        <taxon>Betaproteobacteria</taxon>
        <taxon>Rhodocyclales</taxon>
        <taxon>Azonexaceae</taxon>
        <taxon>Azonexus</taxon>
    </lineage>
</organism>
<reference evidence="2 3" key="1">
    <citation type="submission" date="2024-04" db="EMBL/GenBank/DDBJ databases">
        <title>Dissimilatory iodate-reducing microorganisms contribute to the enrichment of iodine in groundwater.</title>
        <authorList>
            <person name="Jiang Z."/>
        </authorList>
    </citation>
    <scope>NUCLEOTIDE SEQUENCE [LARGE SCALE GENOMIC DNA]</scope>
    <source>
        <strain evidence="2 3">NCP973</strain>
    </source>
</reference>
<evidence type="ECO:0000313" key="2">
    <source>
        <dbReference type="EMBL" id="WZJ20708.1"/>
    </source>
</evidence>
<feature type="transmembrane region" description="Helical" evidence="1">
    <location>
        <begin position="29"/>
        <end position="50"/>
    </location>
</feature>
<dbReference type="Proteomes" id="UP001479520">
    <property type="component" value="Chromosome"/>
</dbReference>
<keyword evidence="1" id="KW-0812">Transmembrane</keyword>
<accession>A0ABZ2XDJ9</accession>
<keyword evidence="1" id="KW-0472">Membrane</keyword>
<keyword evidence="3" id="KW-1185">Reference proteome</keyword>
<dbReference type="RefSeq" id="WP_157272512.1">
    <property type="nucleotide sequence ID" value="NZ_CP151406.1"/>
</dbReference>
<evidence type="ECO:0000256" key="1">
    <source>
        <dbReference type="SAM" id="Phobius"/>
    </source>
</evidence>
<evidence type="ECO:0000313" key="3">
    <source>
        <dbReference type="Proteomes" id="UP001479520"/>
    </source>
</evidence>
<dbReference type="EMBL" id="CP151406">
    <property type="protein sequence ID" value="WZJ20708.1"/>
    <property type="molecule type" value="Genomic_DNA"/>
</dbReference>
<gene>
    <name evidence="2" type="ORF">AADV58_12195</name>
</gene>
<protein>
    <submittedName>
        <fullName evidence="2">Uncharacterized protein</fullName>
    </submittedName>
</protein>
<name>A0ABZ2XDJ9_9RHOO</name>
<sequence>MRNDDRDQFSRTELDGKNAKKKISTSSKMVIFVIGVFFVAYFIQFVWFAMDSKGQYQDDYAWEVLAHETLSRQYQGVPEMRVTYGKPTHRFCDFWSFEAIWGNCLTVKIGLDVRDYRPEYKSTVEREVARLIGQLSKPCKLLSTLALEHESDLAKIIGCNSRRKFFKLHIWVNEVTVGGERGPVDRPNRWSINTAKHLYTTDFFEGAF</sequence>